<dbReference type="EMBL" id="PDJG01000001">
    <property type="protein sequence ID" value="PFG33819.1"/>
    <property type="molecule type" value="Genomic_DNA"/>
</dbReference>
<dbReference type="AlphaFoldDB" id="A0A2A9E6I3"/>
<dbReference type="InterPro" id="IPR012675">
    <property type="entry name" value="Beta-grasp_dom_sf"/>
</dbReference>
<dbReference type="Proteomes" id="UP000225548">
    <property type="component" value="Unassembled WGS sequence"/>
</dbReference>
<dbReference type="InterPro" id="IPR016155">
    <property type="entry name" value="Mopterin_synth/thiamin_S_b"/>
</dbReference>
<dbReference type="OrthoDB" id="3255135at2"/>
<accession>A0A2A9E6I3</accession>
<dbReference type="RefSeq" id="WP_098454969.1">
    <property type="nucleotide sequence ID" value="NZ_PDJG01000001.1"/>
</dbReference>
<sequence>MAETTSRLVTVRYYAAAADAAGLQEEEVPLPAAATVGDLKAFLVETYGDAMARVLASASFLADARISRDDSRVLGLTVDVLPPFAGG</sequence>
<protein>
    <submittedName>
        <fullName evidence="1">Molybdopterin converting factor small subunit</fullName>
    </submittedName>
</protein>
<reference evidence="1 2" key="1">
    <citation type="submission" date="2017-10" db="EMBL/GenBank/DDBJ databases">
        <title>Sequencing the genomes of 1000 actinobacteria strains.</title>
        <authorList>
            <person name="Klenk H.-P."/>
        </authorList>
    </citation>
    <scope>NUCLEOTIDE SEQUENCE [LARGE SCALE GENOMIC DNA]</scope>
    <source>
        <strain evidence="1 2">DSM 18966</strain>
    </source>
</reference>
<organism evidence="1 2">
    <name type="scientific">Sanguibacter antarcticus</name>
    <dbReference type="NCBI Taxonomy" id="372484"/>
    <lineage>
        <taxon>Bacteria</taxon>
        <taxon>Bacillati</taxon>
        <taxon>Actinomycetota</taxon>
        <taxon>Actinomycetes</taxon>
        <taxon>Micrococcales</taxon>
        <taxon>Sanguibacteraceae</taxon>
        <taxon>Sanguibacter</taxon>
    </lineage>
</organism>
<evidence type="ECO:0000313" key="2">
    <source>
        <dbReference type="Proteomes" id="UP000225548"/>
    </source>
</evidence>
<evidence type="ECO:0000313" key="1">
    <source>
        <dbReference type="EMBL" id="PFG33819.1"/>
    </source>
</evidence>
<keyword evidence="2" id="KW-1185">Reference proteome</keyword>
<proteinExistence type="predicted"/>
<comment type="caution">
    <text evidence="1">The sequence shown here is derived from an EMBL/GenBank/DDBJ whole genome shotgun (WGS) entry which is preliminary data.</text>
</comment>
<dbReference type="SUPFAM" id="SSF54285">
    <property type="entry name" value="MoaD/ThiS"/>
    <property type="match status" value="1"/>
</dbReference>
<dbReference type="Gene3D" id="3.10.20.30">
    <property type="match status" value="1"/>
</dbReference>
<dbReference type="CDD" id="cd17040">
    <property type="entry name" value="Ubl_MoaD_like"/>
    <property type="match status" value="1"/>
</dbReference>
<name>A0A2A9E6I3_9MICO</name>
<gene>
    <name evidence="1" type="ORF">ATL42_1711</name>
</gene>